<dbReference type="Proteomes" id="UP000694422">
    <property type="component" value="Unplaced"/>
</dbReference>
<dbReference type="AlphaFoldDB" id="A0A8C9PJV5"/>
<accession>A0A8C9PJV5</accession>
<reference evidence="2" key="1">
    <citation type="submission" date="2025-08" db="UniProtKB">
        <authorList>
            <consortium name="Ensembl"/>
        </authorList>
    </citation>
    <scope>IDENTIFICATION</scope>
</reference>
<reference evidence="2" key="2">
    <citation type="submission" date="2025-09" db="UniProtKB">
        <authorList>
            <consortium name="Ensembl"/>
        </authorList>
    </citation>
    <scope>IDENTIFICATION</scope>
</reference>
<protein>
    <submittedName>
        <fullName evidence="2">Uncharacterized protein</fullName>
    </submittedName>
</protein>
<keyword evidence="1" id="KW-0472">Membrane</keyword>
<name>A0A8C9PJV5_SPEDA</name>
<dbReference type="Ensembl" id="ENSSDAT00000013400.1">
    <property type="protein sequence ID" value="ENSSDAP00000011847.1"/>
    <property type="gene ID" value="ENSSDAG00000010686.1"/>
</dbReference>
<proteinExistence type="predicted"/>
<evidence type="ECO:0000256" key="1">
    <source>
        <dbReference type="SAM" id="Phobius"/>
    </source>
</evidence>
<feature type="transmembrane region" description="Helical" evidence="1">
    <location>
        <begin position="24"/>
        <end position="42"/>
    </location>
</feature>
<keyword evidence="1" id="KW-1133">Transmembrane helix</keyword>
<organism evidence="2 3">
    <name type="scientific">Spermophilus dauricus</name>
    <name type="common">Daurian ground squirrel</name>
    <dbReference type="NCBI Taxonomy" id="99837"/>
    <lineage>
        <taxon>Eukaryota</taxon>
        <taxon>Metazoa</taxon>
        <taxon>Chordata</taxon>
        <taxon>Craniata</taxon>
        <taxon>Vertebrata</taxon>
        <taxon>Euteleostomi</taxon>
        <taxon>Mammalia</taxon>
        <taxon>Eutheria</taxon>
        <taxon>Euarchontoglires</taxon>
        <taxon>Glires</taxon>
        <taxon>Rodentia</taxon>
        <taxon>Sciuromorpha</taxon>
        <taxon>Sciuridae</taxon>
        <taxon>Xerinae</taxon>
        <taxon>Marmotini</taxon>
        <taxon>Spermophilus</taxon>
    </lineage>
</organism>
<evidence type="ECO:0000313" key="2">
    <source>
        <dbReference type="Ensembl" id="ENSSDAP00000011847.1"/>
    </source>
</evidence>
<sequence length="54" mass="6933">MPTLHLFMLEVKCFTLHWRRQNRVIFMLLFYTSKFMFINIFYKLHRYILHFFLS</sequence>
<keyword evidence="3" id="KW-1185">Reference proteome</keyword>
<keyword evidence="1" id="KW-0812">Transmembrane</keyword>
<evidence type="ECO:0000313" key="3">
    <source>
        <dbReference type="Proteomes" id="UP000694422"/>
    </source>
</evidence>